<dbReference type="SMART" id="SM00953">
    <property type="entry name" value="RES"/>
    <property type="match status" value="1"/>
</dbReference>
<gene>
    <name evidence="2" type="ORF">Fuma_00649</name>
</gene>
<name>A0A1P8WAI8_9PLAN</name>
<dbReference type="Pfam" id="PF08808">
    <property type="entry name" value="RES"/>
    <property type="match status" value="1"/>
</dbReference>
<organism evidence="2 3">
    <name type="scientific">Fuerstiella marisgermanici</name>
    <dbReference type="NCBI Taxonomy" id="1891926"/>
    <lineage>
        <taxon>Bacteria</taxon>
        <taxon>Pseudomonadati</taxon>
        <taxon>Planctomycetota</taxon>
        <taxon>Planctomycetia</taxon>
        <taxon>Planctomycetales</taxon>
        <taxon>Planctomycetaceae</taxon>
        <taxon>Fuerstiella</taxon>
    </lineage>
</organism>
<keyword evidence="3" id="KW-1185">Reference proteome</keyword>
<dbReference type="InterPro" id="IPR014914">
    <property type="entry name" value="RES_dom"/>
</dbReference>
<dbReference type="Proteomes" id="UP000187735">
    <property type="component" value="Chromosome"/>
</dbReference>
<dbReference type="STRING" id="1891926.Fuma_00649"/>
<dbReference type="AlphaFoldDB" id="A0A1P8WAI8"/>
<evidence type="ECO:0000259" key="1">
    <source>
        <dbReference type="SMART" id="SM00953"/>
    </source>
</evidence>
<sequence length="338" mass="37929">MLCCGQCFNDRKLHQRIVELSDSKGTCPTCGAINTKLVEASRLAEYFDPVCGIYTPNVSGKVLVDWLIDDWQAFALDRANANLLLIEILDDGERTREAMVPSSRCLTKRLQDWEQFRDELRYRNRFFPETEIELERLEDLFASIIAIDEDIPASWSRARISQDGKVFTQKKMGAPPQDRTTHGRANPAGIPYLYLASTVQTAVSEVRPHPGETVCVAEFKLKRGAKIKLLDLRNPRALVSPFLLGDESAIALLRGDVEFLERIGSELTTPVLPTAAAIEYIPSQYMCEFIKKCKYSGVLYTSSVTEGVNLALFDPALATVGKVKRHRIDSMSFETSEL</sequence>
<proteinExistence type="predicted"/>
<feature type="domain" description="RES" evidence="1">
    <location>
        <begin position="166"/>
        <end position="324"/>
    </location>
</feature>
<accession>A0A1P8WAI8</accession>
<dbReference type="EMBL" id="CP017641">
    <property type="protein sequence ID" value="APZ91063.1"/>
    <property type="molecule type" value="Genomic_DNA"/>
</dbReference>
<dbReference type="KEGG" id="fmr:Fuma_00649"/>
<evidence type="ECO:0000313" key="2">
    <source>
        <dbReference type="EMBL" id="APZ91063.1"/>
    </source>
</evidence>
<reference evidence="2 3" key="1">
    <citation type="journal article" date="2016" name="Front. Microbiol.">
        <title>Fuerstia marisgermanicae gen. nov., sp. nov., an Unusual Member of the Phylum Planctomycetes from the German Wadden Sea.</title>
        <authorList>
            <person name="Kohn T."/>
            <person name="Heuer A."/>
            <person name="Jogler M."/>
            <person name="Vollmers J."/>
            <person name="Boedeker C."/>
            <person name="Bunk B."/>
            <person name="Rast P."/>
            <person name="Borchert D."/>
            <person name="Glockner I."/>
            <person name="Freese H.M."/>
            <person name="Klenk H.P."/>
            <person name="Overmann J."/>
            <person name="Kaster A.K."/>
            <person name="Rohde M."/>
            <person name="Wiegand S."/>
            <person name="Jogler C."/>
        </authorList>
    </citation>
    <scope>NUCLEOTIDE SEQUENCE [LARGE SCALE GENOMIC DNA]</scope>
    <source>
        <strain evidence="2 3">NH11</strain>
    </source>
</reference>
<dbReference type="OrthoDB" id="648213at2"/>
<protein>
    <submittedName>
        <fullName evidence="2">RES domain protein</fullName>
    </submittedName>
</protein>
<evidence type="ECO:0000313" key="3">
    <source>
        <dbReference type="Proteomes" id="UP000187735"/>
    </source>
</evidence>